<accession>A0A0N4UAV6</accession>
<dbReference type="GO" id="GO:0045214">
    <property type="term" value="P:sarcomere organization"/>
    <property type="evidence" value="ECO:0007669"/>
    <property type="project" value="TreeGrafter"/>
</dbReference>
<dbReference type="WBParaSite" id="DME_0000430901-mRNA-1">
    <property type="protein sequence ID" value="DME_0000430901-mRNA-1"/>
    <property type="gene ID" value="DME_0000430901"/>
</dbReference>
<proteinExistence type="predicted"/>
<dbReference type="EMBL" id="UYYG01001166">
    <property type="protein sequence ID" value="VDN58219.1"/>
    <property type="molecule type" value="Genomic_DNA"/>
</dbReference>
<dbReference type="GO" id="GO:0005861">
    <property type="term" value="C:troponin complex"/>
    <property type="evidence" value="ECO:0007669"/>
    <property type="project" value="InterPro"/>
</dbReference>
<dbReference type="SUPFAM" id="SSF90250">
    <property type="entry name" value="Troponin coil-coiled subunits"/>
    <property type="match status" value="1"/>
</dbReference>
<dbReference type="Gene3D" id="1.20.5.350">
    <property type="match status" value="1"/>
</dbReference>
<dbReference type="InterPro" id="IPR027707">
    <property type="entry name" value="TNNT"/>
</dbReference>
<dbReference type="STRING" id="318479.A0A0N4UAV6"/>
<evidence type="ECO:0000313" key="4">
    <source>
        <dbReference type="Proteomes" id="UP000038040"/>
    </source>
</evidence>
<sequence length="246" mass="29363">MQNYEERRRIERQQIDEELRILKEKREQRRLERENDEREFAERKRQEDERPHDLSLYDLARLSPGLVANEKKVYLAAVNRPIGTSNITIVQLKQEIKQVHARLAKLEADKYDLEKRNEGLDYDLKELREKERHIARNKAIQKGLNPDECLLSNRPPKIRVASKYDRQTDHRSYNDRRIIYENPVHEKSPKLARGTARPPPEWGRRENEELENIRKNLGPRKYVEEVADELSRPPVKPIPLMIPETN</sequence>
<reference evidence="6" key="1">
    <citation type="submission" date="2017-02" db="UniProtKB">
        <authorList>
            <consortium name="WormBaseParasite"/>
        </authorList>
    </citation>
    <scope>IDENTIFICATION</scope>
</reference>
<name>A0A0N4UAV6_DRAME</name>
<dbReference type="InterPro" id="IPR038077">
    <property type="entry name" value="Troponin_sf"/>
</dbReference>
<evidence type="ECO:0000256" key="1">
    <source>
        <dbReference type="SAM" id="Coils"/>
    </source>
</evidence>
<gene>
    <name evidence="3" type="ORF">DME_LOCUS8192</name>
</gene>
<protein>
    <submittedName>
        <fullName evidence="6">Troponin T</fullName>
    </submittedName>
</protein>
<feature type="region of interest" description="Disordered" evidence="2">
    <location>
        <begin position="188"/>
        <end position="209"/>
    </location>
</feature>
<reference evidence="3 5" key="2">
    <citation type="submission" date="2018-11" db="EMBL/GenBank/DDBJ databases">
        <authorList>
            <consortium name="Pathogen Informatics"/>
        </authorList>
    </citation>
    <scope>NUCLEOTIDE SEQUENCE [LARGE SCALE GENOMIC DNA]</scope>
</reference>
<keyword evidence="5" id="KW-1185">Reference proteome</keyword>
<evidence type="ECO:0000313" key="5">
    <source>
        <dbReference type="Proteomes" id="UP000274756"/>
    </source>
</evidence>
<feature type="region of interest" description="Disordered" evidence="2">
    <location>
        <begin position="225"/>
        <end position="246"/>
    </location>
</feature>
<dbReference type="GO" id="GO:0005523">
    <property type="term" value="F:tropomyosin binding"/>
    <property type="evidence" value="ECO:0007669"/>
    <property type="project" value="TreeGrafter"/>
</dbReference>
<evidence type="ECO:0000313" key="6">
    <source>
        <dbReference type="WBParaSite" id="DME_0000430901-mRNA-1"/>
    </source>
</evidence>
<dbReference type="GO" id="GO:0006936">
    <property type="term" value="P:muscle contraction"/>
    <property type="evidence" value="ECO:0007669"/>
    <property type="project" value="TreeGrafter"/>
</dbReference>
<organism evidence="4 6">
    <name type="scientific">Dracunculus medinensis</name>
    <name type="common">Guinea worm</name>
    <dbReference type="NCBI Taxonomy" id="318479"/>
    <lineage>
        <taxon>Eukaryota</taxon>
        <taxon>Metazoa</taxon>
        <taxon>Ecdysozoa</taxon>
        <taxon>Nematoda</taxon>
        <taxon>Chromadorea</taxon>
        <taxon>Rhabditida</taxon>
        <taxon>Spirurina</taxon>
        <taxon>Dracunculoidea</taxon>
        <taxon>Dracunculidae</taxon>
        <taxon>Dracunculus</taxon>
    </lineage>
</organism>
<dbReference type="PANTHER" id="PTHR11521:SF1">
    <property type="entry name" value="TROPONIN T, SKELETAL MUSCLE"/>
    <property type="match status" value="1"/>
</dbReference>
<evidence type="ECO:0000256" key="2">
    <source>
        <dbReference type="SAM" id="MobiDB-lite"/>
    </source>
</evidence>
<feature type="region of interest" description="Disordered" evidence="2">
    <location>
        <begin position="26"/>
        <end position="49"/>
    </location>
</feature>
<dbReference type="Proteomes" id="UP000038040">
    <property type="component" value="Unplaced"/>
</dbReference>
<dbReference type="Proteomes" id="UP000274756">
    <property type="component" value="Unassembled WGS sequence"/>
</dbReference>
<keyword evidence="1" id="KW-0175">Coiled coil</keyword>
<dbReference type="OrthoDB" id="330499at2759"/>
<dbReference type="PANTHER" id="PTHR11521">
    <property type="entry name" value="TROPONIN T"/>
    <property type="match status" value="1"/>
</dbReference>
<feature type="coiled-coil region" evidence="1">
    <location>
        <begin position="89"/>
        <end position="130"/>
    </location>
</feature>
<evidence type="ECO:0000313" key="3">
    <source>
        <dbReference type="EMBL" id="VDN58219.1"/>
    </source>
</evidence>
<dbReference type="AlphaFoldDB" id="A0A0N4UAV6"/>
<dbReference type="GO" id="GO:0006937">
    <property type="term" value="P:regulation of muscle contraction"/>
    <property type="evidence" value="ECO:0007669"/>
    <property type="project" value="InterPro"/>
</dbReference>